<protein>
    <submittedName>
        <fullName evidence="1">Uncharacterized protein</fullName>
    </submittedName>
</protein>
<sequence length="58" mass="6769">MRPKLKKNGEAELDPLGKVILEETGETQEQRANQDRYIDLEIISQVLEKIKQFLEKTL</sequence>
<name>A0A8S5PFS9_9CAUD</name>
<organism evidence="1">
    <name type="scientific">Podoviridae sp. ctuQh21</name>
    <dbReference type="NCBI Taxonomy" id="2825284"/>
    <lineage>
        <taxon>Viruses</taxon>
        <taxon>Duplodnaviria</taxon>
        <taxon>Heunggongvirae</taxon>
        <taxon>Uroviricota</taxon>
        <taxon>Caudoviricetes</taxon>
    </lineage>
</organism>
<proteinExistence type="predicted"/>
<dbReference type="EMBL" id="BK015412">
    <property type="protein sequence ID" value="DAE05520.1"/>
    <property type="molecule type" value="Genomic_DNA"/>
</dbReference>
<reference evidence="1" key="1">
    <citation type="journal article" date="2021" name="Proc. Natl. Acad. Sci. U.S.A.">
        <title>A Catalog of Tens of Thousands of Viruses from Human Metagenomes Reveals Hidden Associations with Chronic Diseases.</title>
        <authorList>
            <person name="Tisza M.J."/>
            <person name="Buck C.B."/>
        </authorList>
    </citation>
    <scope>NUCLEOTIDE SEQUENCE</scope>
    <source>
        <strain evidence="1">CtuQh21</strain>
    </source>
</reference>
<accession>A0A8S5PFS9</accession>
<evidence type="ECO:0000313" key="1">
    <source>
        <dbReference type="EMBL" id="DAE05520.1"/>
    </source>
</evidence>